<comment type="catalytic activity">
    <reaction evidence="1">
        <text>a CDP-1,2-diacyl-sn-glycerol + choline = a 1,2-diacyl-sn-glycero-3-phosphocholine + CMP + H(+)</text>
        <dbReference type="Rhea" id="RHEA:14597"/>
        <dbReference type="ChEBI" id="CHEBI:15354"/>
        <dbReference type="ChEBI" id="CHEBI:15378"/>
        <dbReference type="ChEBI" id="CHEBI:57643"/>
        <dbReference type="ChEBI" id="CHEBI:58332"/>
        <dbReference type="ChEBI" id="CHEBI:60377"/>
        <dbReference type="EC" id="2.7.8.24"/>
    </reaction>
</comment>
<dbReference type="AlphaFoldDB" id="A0AAU7V7F2"/>
<keyword evidence="16" id="KW-1208">Phospholipid metabolism</keyword>
<feature type="transmembrane region" description="Helical" evidence="18">
    <location>
        <begin position="155"/>
        <end position="178"/>
    </location>
</feature>
<feature type="transmembrane region" description="Helical" evidence="18">
    <location>
        <begin position="12"/>
        <end position="35"/>
    </location>
</feature>
<dbReference type="KEGG" id="sapp:SAC06_00200"/>
<evidence type="ECO:0000313" key="19">
    <source>
        <dbReference type="EMBL" id="XBW08020.1"/>
    </source>
</evidence>
<dbReference type="GO" id="GO:0005886">
    <property type="term" value="C:plasma membrane"/>
    <property type="evidence" value="ECO:0007669"/>
    <property type="project" value="UniProtKB-SubCell"/>
</dbReference>
<evidence type="ECO:0000256" key="8">
    <source>
        <dbReference type="ARBA" id="ARBA00022519"/>
    </source>
</evidence>
<keyword evidence="8" id="KW-0997">Cell inner membrane</keyword>
<keyword evidence="6" id="KW-1003">Cell membrane</keyword>
<keyword evidence="12" id="KW-0443">Lipid metabolism</keyword>
<sequence length="247" mass="27510">MDSRSGLREKSAAWGVHTLTLTGVVWAVLATAAILQDQPRLMWLFLGIAIIVDAADGPLARRYEVRRHTPNFDGIILDLVVDYLTWSFIPALFLFKSGLTGGPVLSTVSFILICASSMFCYANVRMKTEDNYFRGFPAAWNIVIFYLWVLQSPWWLNLAIVVVLAALTVVPITFLHPFRVRSLRAANVTAVILWLAAATALVVTFPDRPLWAEVPWWVAGVWLVVSGLIGTRAARRQERARAQVASS</sequence>
<dbReference type="PIRSF" id="PIRSF000851">
    <property type="entry name" value="PcS"/>
    <property type="match status" value="1"/>
</dbReference>
<gene>
    <name evidence="19" type="ORF">SAC06_00200</name>
</gene>
<feature type="transmembrane region" description="Helical" evidence="18">
    <location>
        <begin position="216"/>
        <end position="234"/>
    </location>
</feature>
<evidence type="ECO:0000256" key="15">
    <source>
        <dbReference type="ARBA" id="ARBA00023211"/>
    </source>
</evidence>
<keyword evidence="7" id="KW-0444">Lipid biosynthesis</keyword>
<name>A0AAU7V7F2_9ACTO</name>
<dbReference type="RefSeq" id="WP_350258220.1">
    <property type="nucleotide sequence ID" value="NZ_CP138335.1"/>
</dbReference>
<evidence type="ECO:0000256" key="4">
    <source>
        <dbReference type="ARBA" id="ARBA00013195"/>
    </source>
</evidence>
<feature type="transmembrane region" description="Helical" evidence="18">
    <location>
        <begin position="185"/>
        <end position="204"/>
    </location>
</feature>
<evidence type="ECO:0000256" key="12">
    <source>
        <dbReference type="ARBA" id="ARBA00023098"/>
    </source>
</evidence>
<dbReference type="EMBL" id="CP138335">
    <property type="protein sequence ID" value="XBW08020.1"/>
    <property type="molecule type" value="Genomic_DNA"/>
</dbReference>
<keyword evidence="14" id="KW-0594">Phospholipid biosynthesis</keyword>
<dbReference type="Gene3D" id="1.20.120.1760">
    <property type="match status" value="1"/>
</dbReference>
<keyword evidence="9" id="KW-0808">Transferase</keyword>
<dbReference type="EC" id="2.7.8.24" evidence="4"/>
<keyword evidence="13 18" id="KW-0472">Membrane</keyword>
<evidence type="ECO:0000256" key="2">
    <source>
        <dbReference type="ARBA" id="ARBA00001936"/>
    </source>
</evidence>
<evidence type="ECO:0000256" key="3">
    <source>
        <dbReference type="ARBA" id="ARBA00004429"/>
    </source>
</evidence>
<comment type="subcellular location">
    <subcellularLocation>
        <location evidence="3">Cell inner membrane</location>
        <topology evidence="3">Multi-pass membrane protein</topology>
    </subcellularLocation>
</comment>
<evidence type="ECO:0000256" key="16">
    <source>
        <dbReference type="ARBA" id="ARBA00023264"/>
    </source>
</evidence>
<dbReference type="InterPro" id="IPR043130">
    <property type="entry name" value="CDP-OH_PTrfase_TM_dom"/>
</dbReference>
<evidence type="ECO:0000256" key="17">
    <source>
        <dbReference type="ARBA" id="ARBA00033321"/>
    </source>
</evidence>
<feature type="transmembrane region" description="Helical" evidence="18">
    <location>
        <begin position="131"/>
        <end position="149"/>
    </location>
</feature>
<evidence type="ECO:0000256" key="14">
    <source>
        <dbReference type="ARBA" id="ARBA00023209"/>
    </source>
</evidence>
<proteinExistence type="predicted"/>
<keyword evidence="10 18" id="KW-0812">Transmembrane</keyword>
<evidence type="ECO:0000256" key="1">
    <source>
        <dbReference type="ARBA" id="ARBA00000958"/>
    </source>
</evidence>
<evidence type="ECO:0000256" key="11">
    <source>
        <dbReference type="ARBA" id="ARBA00022989"/>
    </source>
</evidence>
<evidence type="ECO:0000256" key="13">
    <source>
        <dbReference type="ARBA" id="ARBA00023136"/>
    </source>
</evidence>
<dbReference type="InterPro" id="IPR026027">
    <property type="entry name" value="PcS"/>
</dbReference>
<keyword evidence="15" id="KW-0464">Manganese</keyword>
<evidence type="ECO:0000256" key="9">
    <source>
        <dbReference type="ARBA" id="ARBA00022679"/>
    </source>
</evidence>
<dbReference type="GO" id="GO:0008654">
    <property type="term" value="P:phospholipid biosynthetic process"/>
    <property type="evidence" value="ECO:0007669"/>
    <property type="project" value="UniProtKB-KW"/>
</dbReference>
<dbReference type="GO" id="GO:0050520">
    <property type="term" value="F:phosphatidylcholine synthase activity"/>
    <property type="evidence" value="ECO:0007669"/>
    <property type="project" value="UniProtKB-EC"/>
</dbReference>
<organism evidence="19">
    <name type="scientific">Scrofimicrobium appendicitidis</name>
    <dbReference type="NCBI Taxonomy" id="3079930"/>
    <lineage>
        <taxon>Bacteria</taxon>
        <taxon>Bacillati</taxon>
        <taxon>Actinomycetota</taxon>
        <taxon>Actinomycetes</taxon>
        <taxon>Actinomycetales</taxon>
        <taxon>Actinomycetaceae</taxon>
        <taxon>Scrofimicrobium</taxon>
    </lineage>
</organism>
<accession>A0AAU7V7F2</accession>
<evidence type="ECO:0000256" key="5">
    <source>
        <dbReference type="ARBA" id="ARBA00015623"/>
    </source>
</evidence>
<comment type="cofactor">
    <cofactor evidence="2">
        <name>Mn(2+)</name>
        <dbReference type="ChEBI" id="CHEBI:29035"/>
    </cofactor>
</comment>
<keyword evidence="11 18" id="KW-1133">Transmembrane helix</keyword>
<evidence type="ECO:0000256" key="6">
    <source>
        <dbReference type="ARBA" id="ARBA00022475"/>
    </source>
</evidence>
<feature type="transmembrane region" description="Helical" evidence="18">
    <location>
        <begin position="101"/>
        <end position="124"/>
    </location>
</feature>
<protein>
    <recommendedName>
        <fullName evidence="5">Phosphatidylcholine synthase</fullName>
        <ecNumber evidence="4">2.7.8.24</ecNumber>
    </recommendedName>
    <alternativeName>
        <fullName evidence="17">CDP-diglyceride-choline O-phosphatidyltransferase</fullName>
    </alternativeName>
</protein>
<reference evidence="19" key="1">
    <citation type="submission" date="2023-11" db="EMBL/GenBank/DDBJ databases">
        <title>Scrofimicrobium hongkongense sp. nov., isolated from a patient with peritonitis.</title>
        <authorList>
            <person name="Lao H.Y."/>
            <person name="Wong A.Y.P."/>
            <person name="Ng T.L."/>
            <person name="Wong R.Y.L."/>
            <person name="Yau M.C.Y."/>
            <person name="Lam J.Y.W."/>
            <person name="Siu G.K.H."/>
        </authorList>
    </citation>
    <scope>NUCLEOTIDE SEQUENCE</scope>
    <source>
        <strain evidence="19">R131</strain>
    </source>
</reference>
<evidence type="ECO:0000256" key="7">
    <source>
        <dbReference type="ARBA" id="ARBA00022516"/>
    </source>
</evidence>
<evidence type="ECO:0000256" key="18">
    <source>
        <dbReference type="SAM" id="Phobius"/>
    </source>
</evidence>
<evidence type="ECO:0000256" key="10">
    <source>
        <dbReference type="ARBA" id="ARBA00022692"/>
    </source>
</evidence>